<dbReference type="InterPro" id="IPR005467">
    <property type="entry name" value="His_kinase_dom"/>
</dbReference>
<dbReference type="Gene3D" id="1.10.287.130">
    <property type="match status" value="1"/>
</dbReference>
<dbReference type="RefSeq" id="WP_188936689.1">
    <property type="nucleotide sequence ID" value="NZ_BMJC01000005.1"/>
</dbReference>
<dbReference type="InterPro" id="IPR003594">
    <property type="entry name" value="HATPase_dom"/>
</dbReference>
<dbReference type="SUPFAM" id="SSF47384">
    <property type="entry name" value="Homodimeric domain of signal transducing histidine kinase"/>
    <property type="match status" value="1"/>
</dbReference>
<accession>A0A8J2UHL4</accession>
<dbReference type="GO" id="GO:0000155">
    <property type="term" value="F:phosphorelay sensor kinase activity"/>
    <property type="evidence" value="ECO:0007669"/>
    <property type="project" value="InterPro"/>
</dbReference>
<dbReference type="InterPro" id="IPR050351">
    <property type="entry name" value="BphY/WalK/GraS-like"/>
</dbReference>
<keyword evidence="7" id="KW-0812">Transmembrane</keyword>
<keyword evidence="6" id="KW-0902">Two-component regulatory system</keyword>
<dbReference type="PROSITE" id="PS50109">
    <property type="entry name" value="HIS_KIN"/>
    <property type="match status" value="1"/>
</dbReference>
<evidence type="ECO:0000256" key="3">
    <source>
        <dbReference type="ARBA" id="ARBA00022553"/>
    </source>
</evidence>
<dbReference type="InterPro" id="IPR003661">
    <property type="entry name" value="HisK_dim/P_dom"/>
</dbReference>
<comment type="catalytic activity">
    <reaction evidence="1">
        <text>ATP + protein L-histidine = ADP + protein N-phospho-L-histidine.</text>
        <dbReference type="EC" id="2.7.13.3"/>
    </reaction>
</comment>
<dbReference type="GO" id="GO:0016036">
    <property type="term" value="P:cellular response to phosphate starvation"/>
    <property type="evidence" value="ECO:0007669"/>
    <property type="project" value="TreeGrafter"/>
</dbReference>
<keyword evidence="7" id="KW-1133">Transmembrane helix</keyword>
<keyword evidence="4" id="KW-0808">Transferase</keyword>
<evidence type="ECO:0000313" key="9">
    <source>
        <dbReference type="EMBL" id="GGB19296.1"/>
    </source>
</evidence>
<sequence>MKTLRIVLFRRVYLVVFLLILVMGLLFTGITYLAITNFYEASTQLLNKDVAGHIAEFTSPYGREGFDRHKADSVFYDAMVISPSAEVYFLDTTGRVIYYHGQPEEIKEYQVSLGPIERYLASGGNMHVLGVDPRDRDRPKIFSVSEVAGATGRLGYIYVILGSQQYRSVTQMLFNSRIMPMVTGSVMLLLAVSLLITILYIQRLREQDNIRRVKASEKERRDFMVNISHDLRTPMAIALGYAETLALRKSELRVDEEQAYGDLVVAKLRQMDKMVNQLFELSKMESASFEAHREPFVFSEMMQEVLHALGTGGRVELLNGTDGSWIEADVSMMERVVQNLVVNALAYTPSGGRIEIVLERLGEVLVFRISNAGAPLPADLVKWINTTDAVRPGRSAIGLAIVRKILLLHGFAFHVEVKEGENVFVVRMPVFQTG</sequence>
<keyword evidence="3" id="KW-0597">Phosphoprotein</keyword>
<reference evidence="9" key="1">
    <citation type="journal article" date="2014" name="Int. J. Syst. Evol. Microbiol.">
        <title>Complete genome sequence of Corynebacterium casei LMG S-19264T (=DSM 44701T), isolated from a smear-ripened cheese.</title>
        <authorList>
            <consortium name="US DOE Joint Genome Institute (JGI-PGF)"/>
            <person name="Walter F."/>
            <person name="Albersmeier A."/>
            <person name="Kalinowski J."/>
            <person name="Ruckert C."/>
        </authorList>
    </citation>
    <scope>NUCLEOTIDE SEQUENCE</scope>
    <source>
        <strain evidence="9">CGMCC 1.15448</strain>
    </source>
</reference>
<dbReference type="Pfam" id="PF00512">
    <property type="entry name" value="HisKA"/>
    <property type="match status" value="1"/>
</dbReference>
<evidence type="ECO:0000256" key="6">
    <source>
        <dbReference type="ARBA" id="ARBA00023012"/>
    </source>
</evidence>
<dbReference type="GO" id="GO:0005886">
    <property type="term" value="C:plasma membrane"/>
    <property type="evidence" value="ECO:0007669"/>
    <property type="project" value="TreeGrafter"/>
</dbReference>
<organism evidence="9 10">
    <name type="scientific">Puia dinghuensis</name>
    <dbReference type="NCBI Taxonomy" id="1792502"/>
    <lineage>
        <taxon>Bacteria</taxon>
        <taxon>Pseudomonadati</taxon>
        <taxon>Bacteroidota</taxon>
        <taxon>Chitinophagia</taxon>
        <taxon>Chitinophagales</taxon>
        <taxon>Chitinophagaceae</taxon>
        <taxon>Puia</taxon>
    </lineage>
</organism>
<evidence type="ECO:0000256" key="1">
    <source>
        <dbReference type="ARBA" id="ARBA00000085"/>
    </source>
</evidence>
<dbReference type="Proteomes" id="UP000607559">
    <property type="component" value="Unassembled WGS sequence"/>
</dbReference>
<dbReference type="Gene3D" id="3.30.565.10">
    <property type="entry name" value="Histidine kinase-like ATPase, C-terminal domain"/>
    <property type="match status" value="1"/>
</dbReference>
<dbReference type="PANTHER" id="PTHR45453:SF1">
    <property type="entry name" value="PHOSPHATE REGULON SENSOR PROTEIN PHOR"/>
    <property type="match status" value="1"/>
</dbReference>
<gene>
    <name evidence="9" type="ORF">GCM10011511_48720</name>
</gene>
<evidence type="ECO:0000256" key="4">
    <source>
        <dbReference type="ARBA" id="ARBA00022679"/>
    </source>
</evidence>
<dbReference type="SMART" id="SM00387">
    <property type="entry name" value="HATPase_c"/>
    <property type="match status" value="1"/>
</dbReference>
<dbReference type="EC" id="2.7.13.3" evidence="2"/>
<evidence type="ECO:0000259" key="8">
    <source>
        <dbReference type="PROSITE" id="PS50109"/>
    </source>
</evidence>
<feature type="transmembrane region" description="Helical" evidence="7">
    <location>
        <begin position="178"/>
        <end position="201"/>
    </location>
</feature>
<feature type="domain" description="Histidine kinase" evidence="8">
    <location>
        <begin position="226"/>
        <end position="432"/>
    </location>
</feature>
<dbReference type="InterPro" id="IPR036097">
    <property type="entry name" value="HisK_dim/P_sf"/>
</dbReference>
<dbReference type="CDD" id="cd00082">
    <property type="entry name" value="HisKA"/>
    <property type="match status" value="1"/>
</dbReference>
<proteinExistence type="predicted"/>
<reference evidence="9" key="2">
    <citation type="submission" date="2020-09" db="EMBL/GenBank/DDBJ databases">
        <authorList>
            <person name="Sun Q."/>
            <person name="Zhou Y."/>
        </authorList>
    </citation>
    <scope>NUCLEOTIDE SEQUENCE</scope>
    <source>
        <strain evidence="9">CGMCC 1.15448</strain>
    </source>
</reference>
<comment type="caution">
    <text evidence="9">The sequence shown here is derived from an EMBL/GenBank/DDBJ whole genome shotgun (WGS) entry which is preliminary data.</text>
</comment>
<evidence type="ECO:0000256" key="2">
    <source>
        <dbReference type="ARBA" id="ARBA00012438"/>
    </source>
</evidence>
<dbReference type="SUPFAM" id="SSF55874">
    <property type="entry name" value="ATPase domain of HSP90 chaperone/DNA topoisomerase II/histidine kinase"/>
    <property type="match status" value="1"/>
</dbReference>
<dbReference type="GO" id="GO:0004721">
    <property type="term" value="F:phosphoprotein phosphatase activity"/>
    <property type="evidence" value="ECO:0007669"/>
    <property type="project" value="TreeGrafter"/>
</dbReference>
<keyword evidence="10" id="KW-1185">Reference proteome</keyword>
<name>A0A8J2UHL4_9BACT</name>
<protein>
    <recommendedName>
        <fullName evidence="2">histidine kinase</fullName>
        <ecNumber evidence="2">2.7.13.3</ecNumber>
    </recommendedName>
</protein>
<keyword evidence="7" id="KW-0472">Membrane</keyword>
<dbReference type="SMART" id="SM00388">
    <property type="entry name" value="HisKA"/>
    <property type="match status" value="1"/>
</dbReference>
<keyword evidence="5 9" id="KW-0418">Kinase</keyword>
<evidence type="ECO:0000313" key="10">
    <source>
        <dbReference type="Proteomes" id="UP000607559"/>
    </source>
</evidence>
<dbReference type="AlphaFoldDB" id="A0A8J2UHL4"/>
<dbReference type="PANTHER" id="PTHR45453">
    <property type="entry name" value="PHOSPHATE REGULON SENSOR PROTEIN PHOR"/>
    <property type="match status" value="1"/>
</dbReference>
<evidence type="ECO:0000256" key="7">
    <source>
        <dbReference type="SAM" id="Phobius"/>
    </source>
</evidence>
<dbReference type="Pfam" id="PF02518">
    <property type="entry name" value="HATPase_c"/>
    <property type="match status" value="1"/>
</dbReference>
<dbReference type="InterPro" id="IPR036890">
    <property type="entry name" value="HATPase_C_sf"/>
</dbReference>
<dbReference type="EMBL" id="BMJC01000005">
    <property type="protein sequence ID" value="GGB19296.1"/>
    <property type="molecule type" value="Genomic_DNA"/>
</dbReference>
<feature type="transmembrane region" description="Helical" evidence="7">
    <location>
        <begin position="12"/>
        <end position="35"/>
    </location>
</feature>
<evidence type="ECO:0000256" key="5">
    <source>
        <dbReference type="ARBA" id="ARBA00022777"/>
    </source>
</evidence>